<evidence type="ECO:0000313" key="3">
    <source>
        <dbReference type="Proteomes" id="UP000054485"/>
    </source>
</evidence>
<evidence type="ECO:0000256" key="1">
    <source>
        <dbReference type="SAM" id="SignalP"/>
    </source>
</evidence>
<dbReference type="OrthoDB" id="2606559at2759"/>
<protein>
    <submittedName>
        <fullName evidence="2">Unplaced genomic scaffold CY34scaffold_295, whole genome shotgun sequence</fullName>
    </submittedName>
</protein>
<dbReference type="Proteomes" id="UP000054485">
    <property type="component" value="Unassembled WGS sequence"/>
</dbReference>
<keyword evidence="1" id="KW-0732">Signal</keyword>
<evidence type="ECO:0000313" key="2">
    <source>
        <dbReference type="EMBL" id="KIK37833.1"/>
    </source>
</evidence>
<dbReference type="InParanoid" id="A0A0D0B1E0"/>
<proteinExistence type="predicted"/>
<accession>A0A0D0B1E0</accession>
<feature type="chain" id="PRO_5002207799" evidence="1">
    <location>
        <begin position="22"/>
        <end position="85"/>
    </location>
</feature>
<feature type="signal peptide" evidence="1">
    <location>
        <begin position="1"/>
        <end position="21"/>
    </location>
</feature>
<gene>
    <name evidence="2" type="ORF">CY34DRAFT_809961</name>
</gene>
<sequence length="85" mass="9581">MNSLSYLMVYLNLRICTLAHGKVVGDSKNIPSECMTPGDVLLLVLWRDTESEADCPTPRQVQSLEMKLKRSPGWWVEIPPFGCNT</sequence>
<name>A0A0D0B1E0_9AGAM</name>
<dbReference type="HOGENOM" id="CLU_2514143_0_0_1"/>
<dbReference type="AlphaFoldDB" id="A0A0D0B1E0"/>
<keyword evidence="3" id="KW-1185">Reference proteome</keyword>
<dbReference type="EMBL" id="KN835426">
    <property type="protein sequence ID" value="KIK37833.1"/>
    <property type="molecule type" value="Genomic_DNA"/>
</dbReference>
<organism evidence="2 3">
    <name type="scientific">Suillus luteus UH-Slu-Lm8-n1</name>
    <dbReference type="NCBI Taxonomy" id="930992"/>
    <lineage>
        <taxon>Eukaryota</taxon>
        <taxon>Fungi</taxon>
        <taxon>Dikarya</taxon>
        <taxon>Basidiomycota</taxon>
        <taxon>Agaricomycotina</taxon>
        <taxon>Agaricomycetes</taxon>
        <taxon>Agaricomycetidae</taxon>
        <taxon>Boletales</taxon>
        <taxon>Suillineae</taxon>
        <taxon>Suillaceae</taxon>
        <taxon>Suillus</taxon>
    </lineage>
</organism>
<reference evidence="3" key="2">
    <citation type="submission" date="2015-01" db="EMBL/GenBank/DDBJ databases">
        <title>Evolutionary Origins and Diversification of the Mycorrhizal Mutualists.</title>
        <authorList>
            <consortium name="DOE Joint Genome Institute"/>
            <consortium name="Mycorrhizal Genomics Consortium"/>
            <person name="Kohler A."/>
            <person name="Kuo A."/>
            <person name="Nagy L.G."/>
            <person name="Floudas D."/>
            <person name="Copeland A."/>
            <person name="Barry K.W."/>
            <person name="Cichocki N."/>
            <person name="Veneault-Fourrey C."/>
            <person name="LaButti K."/>
            <person name="Lindquist E.A."/>
            <person name="Lipzen A."/>
            <person name="Lundell T."/>
            <person name="Morin E."/>
            <person name="Murat C."/>
            <person name="Riley R."/>
            <person name="Ohm R."/>
            <person name="Sun H."/>
            <person name="Tunlid A."/>
            <person name="Henrissat B."/>
            <person name="Grigoriev I.V."/>
            <person name="Hibbett D.S."/>
            <person name="Martin F."/>
        </authorList>
    </citation>
    <scope>NUCLEOTIDE SEQUENCE [LARGE SCALE GENOMIC DNA]</scope>
    <source>
        <strain evidence="3">UH-Slu-Lm8-n1</strain>
    </source>
</reference>
<reference evidence="2 3" key="1">
    <citation type="submission" date="2014-04" db="EMBL/GenBank/DDBJ databases">
        <authorList>
            <consortium name="DOE Joint Genome Institute"/>
            <person name="Kuo A."/>
            <person name="Ruytinx J."/>
            <person name="Rineau F."/>
            <person name="Colpaert J."/>
            <person name="Kohler A."/>
            <person name="Nagy L.G."/>
            <person name="Floudas D."/>
            <person name="Copeland A."/>
            <person name="Barry K.W."/>
            <person name="Cichocki N."/>
            <person name="Veneault-Fourrey C."/>
            <person name="LaButti K."/>
            <person name="Lindquist E.A."/>
            <person name="Lipzen A."/>
            <person name="Lundell T."/>
            <person name="Morin E."/>
            <person name="Murat C."/>
            <person name="Sun H."/>
            <person name="Tunlid A."/>
            <person name="Henrissat B."/>
            <person name="Grigoriev I.V."/>
            <person name="Hibbett D.S."/>
            <person name="Martin F."/>
            <person name="Nordberg H.P."/>
            <person name="Cantor M.N."/>
            <person name="Hua S.X."/>
        </authorList>
    </citation>
    <scope>NUCLEOTIDE SEQUENCE [LARGE SCALE GENOMIC DNA]</scope>
    <source>
        <strain evidence="2 3">UH-Slu-Lm8-n1</strain>
    </source>
</reference>